<keyword evidence="1" id="KW-0472">Membrane</keyword>
<evidence type="ECO:0000256" key="1">
    <source>
        <dbReference type="SAM" id="Phobius"/>
    </source>
</evidence>
<name>A0A128F3S3_9GAMM</name>
<dbReference type="Proteomes" id="UP000071641">
    <property type="component" value="Unassembled WGS sequence"/>
</dbReference>
<dbReference type="EMBL" id="FIZX01000002">
    <property type="protein sequence ID" value="CZF81080.1"/>
    <property type="molecule type" value="Genomic_DNA"/>
</dbReference>
<keyword evidence="1" id="KW-0812">Transmembrane</keyword>
<feature type="transmembrane region" description="Helical" evidence="1">
    <location>
        <begin position="21"/>
        <end position="44"/>
    </location>
</feature>
<protein>
    <submittedName>
        <fullName evidence="2">Uncharacterized protein</fullName>
    </submittedName>
</protein>
<reference evidence="3" key="1">
    <citation type="submission" date="2016-02" db="EMBL/GenBank/DDBJ databases">
        <authorList>
            <person name="Rodrigo-Torres Lidia"/>
            <person name="Arahal R.David."/>
        </authorList>
    </citation>
    <scope>NUCLEOTIDE SEQUENCE [LARGE SCALE GENOMIC DNA]</scope>
    <source>
        <strain evidence="3">CECT 9029</strain>
    </source>
</reference>
<dbReference type="RefSeq" id="WP_062663465.1">
    <property type="nucleotide sequence ID" value="NZ_FIZX01000002.1"/>
</dbReference>
<dbReference type="OrthoDB" id="5917393at2"/>
<evidence type="ECO:0000313" key="2">
    <source>
        <dbReference type="EMBL" id="CZF81080.1"/>
    </source>
</evidence>
<sequence length="97" mass="11400">MELDKRFYRWGEERRYGKFSHIIRTALFFSIVLLTARLTTLFLYEPVSAVDVFFLQFPSQLLMIASVSVILGSCVWYVKEARYKSKARRRGLPITSL</sequence>
<keyword evidence="1" id="KW-1133">Transmembrane helix</keyword>
<keyword evidence="3" id="KW-1185">Reference proteome</keyword>
<accession>A0A128F3S3</accession>
<dbReference type="AlphaFoldDB" id="A0A128F3S3"/>
<dbReference type="STRING" id="1796497.GCE9029_02384"/>
<evidence type="ECO:0000313" key="3">
    <source>
        <dbReference type="Proteomes" id="UP000071641"/>
    </source>
</evidence>
<feature type="transmembrane region" description="Helical" evidence="1">
    <location>
        <begin position="56"/>
        <end position="78"/>
    </location>
</feature>
<organism evidence="2 3">
    <name type="scientific">Grimontia celer</name>
    <dbReference type="NCBI Taxonomy" id="1796497"/>
    <lineage>
        <taxon>Bacteria</taxon>
        <taxon>Pseudomonadati</taxon>
        <taxon>Pseudomonadota</taxon>
        <taxon>Gammaproteobacteria</taxon>
        <taxon>Vibrionales</taxon>
        <taxon>Vibrionaceae</taxon>
        <taxon>Grimontia</taxon>
    </lineage>
</organism>
<gene>
    <name evidence="2" type="ORF">GCE9029_02384</name>
</gene>
<proteinExistence type="predicted"/>